<sequence length="162" mass="17279">VYAGGGSGNVVRGTTSARHGWRQFVLNSPTGRWSSTSALSFRRCGRAGARAAGLAGPARCQTKDKGRAVWAGGLAKTGSVVCFHPVQMPNYDTLTKSTSDATDTRDRYCKLRCLEDIDRDGPIPCRTFDLDSKLHGESDKAIAGARNPSGKKIQNASVNASY</sequence>
<accession>K0SH26</accession>
<gene>
    <name evidence="2" type="ORF">THAOC_22075</name>
</gene>
<dbReference type="EMBL" id="AGNL01026890">
    <property type="protein sequence ID" value="EJK57842.1"/>
    <property type="molecule type" value="Genomic_DNA"/>
</dbReference>
<dbReference type="Proteomes" id="UP000266841">
    <property type="component" value="Unassembled WGS sequence"/>
</dbReference>
<feature type="compositionally biased region" description="Polar residues" evidence="1">
    <location>
        <begin position="152"/>
        <end position="162"/>
    </location>
</feature>
<reference evidence="2 3" key="1">
    <citation type="journal article" date="2012" name="Genome Biol.">
        <title>Genome and low-iron response of an oceanic diatom adapted to chronic iron limitation.</title>
        <authorList>
            <person name="Lommer M."/>
            <person name="Specht M."/>
            <person name="Roy A.S."/>
            <person name="Kraemer L."/>
            <person name="Andreson R."/>
            <person name="Gutowska M.A."/>
            <person name="Wolf J."/>
            <person name="Bergner S.V."/>
            <person name="Schilhabel M.B."/>
            <person name="Klostermeier U.C."/>
            <person name="Beiko R.G."/>
            <person name="Rosenstiel P."/>
            <person name="Hippler M."/>
            <person name="Laroche J."/>
        </authorList>
    </citation>
    <scope>NUCLEOTIDE SEQUENCE [LARGE SCALE GENOMIC DNA]</scope>
    <source>
        <strain evidence="2 3">CCMP1005</strain>
    </source>
</reference>
<keyword evidence="3" id="KW-1185">Reference proteome</keyword>
<protein>
    <submittedName>
        <fullName evidence="2">Uncharacterized protein</fullName>
    </submittedName>
</protein>
<organism evidence="2 3">
    <name type="scientific">Thalassiosira oceanica</name>
    <name type="common">Marine diatom</name>
    <dbReference type="NCBI Taxonomy" id="159749"/>
    <lineage>
        <taxon>Eukaryota</taxon>
        <taxon>Sar</taxon>
        <taxon>Stramenopiles</taxon>
        <taxon>Ochrophyta</taxon>
        <taxon>Bacillariophyta</taxon>
        <taxon>Coscinodiscophyceae</taxon>
        <taxon>Thalassiosirophycidae</taxon>
        <taxon>Thalassiosirales</taxon>
        <taxon>Thalassiosiraceae</taxon>
        <taxon>Thalassiosira</taxon>
    </lineage>
</organism>
<feature type="non-terminal residue" evidence="2">
    <location>
        <position position="1"/>
    </location>
</feature>
<evidence type="ECO:0000256" key="1">
    <source>
        <dbReference type="SAM" id="MobiDB-lite"/>
    </source>
</evidence>
<evidence type="ECO:0000313" key="3">
    <source>
        <dbReference type="Proteomes" id="UP000266841"/>
    </source>
</evidence>
<dbReference type="AlphaFoldDB" id="K0SH26"/>
<comment type="caution">
    <text evidence="2">The sequence shown here is derived from an EMBL/GenBank/DDBJ whole genome shotgun (WGS) entry which is preliminary data.</text>
</comment>
<proteinExistence type="predicted"/>
<name>K0SH26_THAOC</name>
<feature type="region of interest" description="Disordered" evidence="1">
    <location>
        <begin position="141"/>
        <end position="162"/>
    </location>
</feature>
<evidence type="ECO:0000313" key="2">
    <source>
        <dbReference type="EMBL" id="EJK57842.1"/>
    </source>
</evidence>